<evidence type="ECO:0000256" key="3">
    <source>
        <dbReference type="ARBA" id="ARBA00022833"/>
    </source>
</evidence>
<evidence type="ECO:0000256" key="2">
    <source>
        <dbReference type="ARBA" id="ARBA00022771"/>
    </source>
</evidence>
<evidence type="ECO:0000256" key="1">
    <source>
        <dbReference type="ARBA" id="ARBA00022723"/>
    </source>
</evidence>
<dbReference type="InterPro" id="IPR001841">
    <property type="entry name" value="Znf_RING"/>
</dbReference>
<dbReference type="Proteomes" id="UP001356427">
    <property type="component" value="Unassembled WGS sequence"/>
</dbReference>
<feature type="domain" description="RING-type" evidence="6">
    <location>
        <begin position="11"/>
        <end position="58"/>
    </location>
</feature>
<dbReference type="Pfam" id="PF13445">
    <property type="entry name" value="zf-RING_UBOX"/>
    <property type="match status" value="1"/>
</dbReference>
<feature type="domain" description="B box-type" evidence="7">
    <location>
        <begin position="98"/>
        <end position="139"/>
    </location>
</feature>
<keyword evidence="1" id="KW-0479">Metal-binding</keyword>
<dbReference type="SUPFAM" id="SSF57845">
    <property type="entry name" value="B-box zinc-binding domain"/>
    <property type="match status" value="1"/>
</dbReference>
<dbReference type="Gene3D" id="3.30.160.60">
    <property type="entry name" value="Classic Zinc Finger"/>
    <property type="match status" value="1"/>
</dbReference>
<organism evidence="8 9">
    <name type="scientific">Coregonus suidteri</name>
    <dbReference type="NCBI Taxonomy" id="861788"/>
    <lineage>
        <taxon>Eukaryota</taxon>
        <taxon>Metazoa</taxon>
        <taxon>Chordata</taxon>
        <taxon>Craniata</taxon>
        <taxon>Vertebrata</taxon>
        <taxon>Euteleostomi</taxon>
        <taxon>Actinopterygii</taxon>
        <taxon>Neopterygii</taxon>
        <taxon>Teleostei</taxon>
        <taxon>Protacanthopterygii</taxon>
        <taxon>Salmoniformes</taxon>
        <taxon>Salmonidae</taxon>
        <taxon>Coregoninae</taxon>
        <taxon>Coregonus</taxon>
    </lineage>
</organism>
<dbReference type="InterPro" id="IPR050143">
    <property type="entry name" value="TRIM/RBCC"/>
</dbReference>
<evidence type="ECO:0000256" key="5">
    <source>
        <dbReference type="SAM" id="MobiDB-lite"/>
    </source>
</evidence>
<dbReference type="SMART" id="SM00336">
    <property type="entry name" value="BBOX"/>
    <property type="match status" value="1"/>
</dbReference>
<keyword evidence="3" id="KW-0862">Zinc</keyword>
<dbReference type="SMART" id="SM00184">
    <property type="entry name" value="RING"/>
    <property type="match status" value="1"/>
</dbReference>
<dbReference type="Gene3D" id="3.30.40.10">
    <property type="entry name" value="Zinc/RING finger domain, C3HC4 (zinc finger)"/>
    <property type="match status" value="1"/>
</dbReference>
<proteinExistence type="predicted"/>
<dbReference type="InterPro" id="IPR027370">
    <property type="entry name" value="Znf-RING_euk"/>
</dbReference>
<evidence type="ECO:0000256" key="4">
    <source>
        <dbReference type="PROSITE-ProRule" id="PRU00024"/>
    </source>
</evidence>
<evidence type="ECO:0000259" key="6">
    <source>
        <dbReference type="PROSITE" id="PS50089"/>
    </source>
</evidence>
<evidence type="ECO:0000313" key="8">
    <source>
        <dbReference type="EMBL" id="KAK6320755.1"/>
    </source>
</evidence>
<dbReference type="Pfam" id="PF00643">
    <property type="entry name" value="zf-B_box"/>
    <property type="match status" value="1"/>
</dbReference>
<dbReference type="GO" id="GO:0008270">
    <property type="term" value="F:zinc ion binding"/>
    <property type="evidence" value="ECO:0007669"/>
    <property type="project" value="UniProtKB-KW"/>
</dbReference>
<dbReference type="SUPFAM" id="SSF57850">
    <property type="entry name" value="RING/U-box"/>
    <property type="match status" value="1"/>
</dbReference>
<reference evidence="8 9" key="1">
    <citation type="submission" date="2021-04" db="EMBL/GenBank/DDBJ databases">
        <authorList>
            <person name="De Guttry C."/>
            <person name="Zahm M."/>
            <person name="Klopp C."/>
            <person name="Cabau C."/>
            <person name="Louis A."/>
            <person name="Berthelot C."/>
            <person name="Parey E."/>
            <person name="Roest Crollius H."/>
            <person name="Montfort J."/>
            <person name="Robinson-Rechavi M."/>
            <person name="Bucao C."/>
            <person name="Bouchez O."/>
            <person name="Gislard M."/>
            <person name="Lluch J."/>
            <person name="Milhes M."/>
            <person name="Lampietro C."/>
            <person name="Lopez Roques C."/>
            <person name="Donnadieu C."/>
            <person name="Braasch I."/>
            <person name="Desvignes T."/>
            <person name="Postlethwait J."/>
            <person name="Bobe J."/>
            <person name="Wedekind C."/>
            <person name="Guiguen Y."/>
        </authorList>
    </citation>
    <scope>NUCLEOTIDE SEQUENCE [LARGE SCALE GENOMIC DNA]</scope>
    <source>
        <strain evidence="8">Cs_M1</strain>
        <tissue evidence="8">Blood</tissue>
    </source>
</reference>
<dbReference type="InterPro" id="IPR000315">
    <property type="entry name" value="Znf_B-box"/>
</dbReference>
<dbReference type="PANTHER" id="PTHR24103">
    <property type="entry name" value="E3 UBIQUITIN-PROTEIN LIGASE TRIM"/>
    <property type="match status" value="1"/>
</dbReference>
<evidence type="ECO:0000313" key="9">
    <source>
        <dbReference type="Proteomes" id="UP001356427"/>
    </source>
</evidence>
<name>A0AAN8MAU1_9TELE</name>
<protein>
    <submittedName>
        <fullName evidence="8">Uncharacterized protein</fullName>
    </submittedName>
</protein>
<accession>A0AAN8MAU1</accession>
<keyword evidence="9" id="KW-1185">Reference proteome</keyword>
<dbReference type="InterPro" id="IPR013083">
    <property type="entry name" value="Znf_RING/FYVE/PHD"/>
</dbReference>
<dbReference type="InterPro" id="IPR017907">
    <property type="entry name" value="Znf_RING_CS"/>
</dbReference>
<evidence type="ECO:0000259" key="7">
    <source>
        <dbReference type="PROSITE" id="PS50119"/>
    </source>
</evidence>
<dbReference type="EMBL" id="JAGTTL010000006">
    <property type="protein sequence ID" value="KAK6320755.1"/>
    <property type="molecule type" value="Genomic_DNA"/>
</dbReference>
<dbReference type="AlphaFoldDB" id="A0AAN8MAU1"/>
<comment type="caution">
    <text evidence="8">The sequence shown here is derived from an EMBL/GenBank/DDBJ whole genome shotgun (WGS) entry which is preliminary data.</text>
</comment>
<dbReference type="PROSITE" id="PS50119">
    <property type="entry name" value="ZF_BBOX"/>
    <property type="match status" value="1"/>
</dbReference>
<keyword evidence="2 4" id="KW-0863">Zinc-finger</keyword>
<dbReference type="PROSITE" id="PS00518">
    <property type="entry name" value="ZF_RING_1"/>
    <property type="match status" value="1"/>
</dbReference>
<gene>
    <name evidence="8" type="ORF">J4Q44_G00077310</name>
</gene>
<dbReference type="PROSITE" id="PS50089">
    <property type="entry name" value="ZF_RING_2"/>
    <property type="match status" value="1"/>
</dbReference>
<sequence length="377" mass="42740">MEVQLGKELSCPVCLEVFSPPVIELCCSHNYCKKCIHQTLIAQNCNKPQDQFICPMCRQVNILPDKGLNGLKRNMFVENVVAILKERTESNEAKKQALKDFMCPDHHEIMNLVCLQDNTLICAGCKLFGHHSTHAVSKLSDVYQQRKDGFTKQMKSLLDKHEANKECIEGLLGQKQDLLSSSKDIEAFLKKLGDSLIWEIQMKVSHMVMKVRTECAMRCRSLQDGMDELSAPQKVHTEMKKHVEACQSPVDFLKGERRLHREAEKVLEPVDWSAQYRESISLGQYVEDLMSGIDIRRMGTVRGKSLVKNISQDLKAWRSGRTSFDPMAYRSLDVMLTKTASLVEQGEEDSDSDTCLSWEIHSSSEEEGATGDTKHKA</sequence>
<feature type="region of interest" description="Disordered" evidence="5">
    <location>
        <begin position="343"/>
        <end position="377"/>
    </location>
</feature>